<keyword evidence="3" id="KW-1185">Reference proteome</keyword>
<dbReference type="OMA" id="PGVGQYK"/>
<name>A0A8S1VBB0_PAROT</name>
<feature type="region of interest" description="Disordered" evidence="1">
    <location>
        <begin position="1"/>
        <end position="21"/>
    </location>
</feature>
<sequence>MLAQSVQGQLQGPRLSAGPGQSVQMGFGMIQPTFGLQQQNSQQTFVPLSAQLPFPGVGQYKGQLPLQFQMPFQGVNQGQISQHLINYQQQPLVVQNLIQPQPQVQYQQQIVQPAPLQLTQPAQIERKVNYIPQKKQIVKMEEQEIEEIVPVERTIVEYIPVQTIIEKVPVPVEIPYEVMIPKPYQQEIKYPNQQNQFITDDMGNPLSNPEDLYKNKVPPTQITSYQQNVTDSDDGDEDDQTDEDDDELIEKYTRIIEEIKQRRRRRRHKQGLSSDDEDDFNFSKFQSKFGPQYGNQGGFYDGRYGYGGGGSRQSQTITNRGYHGRDKSARDYLNQRR</sequence>
<gene>
    <name evidence="2" type="ORF">POCTA_138.1.T0630171</name>
</gene>
<evidence type="ECO:0000256" key="1">
    <source>
        <dbReference type="SAM" id="MobiDB-lite"/>
    </source>
</evidence>
<feature type="compositionally biased region" description="Acidic residues" evidence="1">
    <location>
        <begin position="231"/>
        <end position="248"/>
    </location>
</feature>
<proteinExistence type="predicted"/>
<comment type="caution">
    <text evidence="2">The sequence shown here is derived from an EMBL/GenBank/DDBJ whole genome shotgun (WGS) entry which is preliminary data.</text>
</comment>
<dbReference type="EMBL" id="CAJJDP010000062">
    <property type="protein sequence ID" value="CAD8174224.1"/>
    <property type="molecule type" value="Genomic_DNA"/>
</dbReference>
<feature type="compositionally biased region" description="Polar residues" evidence="1">
    <location>
        <begin position="1"/>
        <end position="10"/>
    </location>
</feature>
<dbReference type="OrthoDB" id="318724at2759"/>
<dbReference type="Proteomes" id="UP000683925">
    <property type="component" value="Unassembled WGS sequence"/>
</dbReference>
<feature type="compositionally biased region" description="Basic and acidic residues" evidence="1">
    <location>
        <begin position="323"/>
        <end position="337"/>
    </location>
</feature>
<organism evidence="2 3">
    <name type="scientific">Paramecium octaurelia</name>
    <dbReference type="NCBI Taxonomy" id="43137"/>
    <lineage>
        <taxon>Eukaryota</taxon>
        <taxon>Sar</taxon>
        <taxon>Alveolata</taxon>
        <taxon>Ciliophora</taxon>
        <taxon>Intramacronucleata</taxon>
        <taxon>Oligohymenophorea</taxon>
        <taxon>Peniculida</taxon>
        <taxon>Parameciidae</taxon>
        <taxon>Paramecium</taxon>
    </lineage>
</organism>
<feature type="compositionally biased region" description="Gly residues" evidence="1">
    <location>
        <begin position="295"/>
        <end position="311"/>
    </location>
</feature>
<feature type="region of interest" description="Disordered" evidence="1">
    <location>
        <begin position="261"/>
        <end position="337"/>
    </location>
</feature>
<feature type="compositionally biased region" description="Polar residues" evidence="1">
    <location>
        <begin position="218"/>
        <end position="230"/>
    </location>
</feature>
<reference evidence="2" key="1">
    <citation type="submission" date="2021-01" db="EMBL/GenBank/DDBJ databases">
        <authorList>
            <consortium name="Genoscope - CEA"/>
            <person name="William W."/>
        </authorList>
    </citation>
    <scope>NUCLEOTIDE SEQUENCE</scope>
</reference>
<feature type="compositionally biased region" description="Basic residues" evidence="1">
    <location>
        <begin position="261"/>
        <end position="270"/>
    </location>
</feature>
<feature type="region of interest" description="Disordered" evidence="1">
    <location>
        <begin position="196"/>
        <end position="249"/>
    </location>
</feature>
<dbReference type="AlphaFoldDB" id="A0A8S1VBB0"/>
<evidence type="ECO:0000313" key="2">
    <source>
        <dbReference type="EMBL" id="CAD8174224.1"/>
    </source>
</evidence>
<protein>
    <submittedName>
        <fullName evidence="2">Uncharacterized protein</fullName>
    </submittedName>
</protein>
<accession>A0A8S1VBB0</accession>
<evidence type="ECO:0000313" key="3">
    <source>
        <dbReference type="Proteomes" id="UP000683925"/>
    </source>
</evidence>